<proteinExistence type="inferred from homology"/>
<dbReference type="InterPro" id="IPR000868">
    <property type="entry name" value="Isochorismatase-like_dom"/>
</dbReference>
<dbReference type="Gene3D" id="3.40.50.850">
    <property type="entry name" value="Isochorismatase-like"/>
    <property type="match status" value="1"/>
</dbReference>
<dbReference type="AlphaFoldDB" id="A0A1Q3AJE1"/>
<evidence type="ECO:0000256" key="5">
    <source>
        <dbReference type="ARBA" id="ARBA00037900"/>
    </source>
</evidence>
<dbReference type="PANTHER" id="PTHR11080">
    <property type="entry name" value="PYRAZINAMIDASE/NICOTINAMIDASE"/>
    <property type="match status" value="1"/>
</dbReference>
<comment type="caution">
    <text evidence="9">The sequence shown here is derived from an EMBL/GenBank/DDBJ whole genome shotgun (WGS) entry which is preliminary data.</text>
</comment>
<dbReference type="EMBL" id="BDGX01000051">
    <property type="protein sequence ID" value="GAV55755.1"/>
    <property type="molecule type" value="Genomic_DNA"/>
</dbReference>
<evidence type="ECO:0000256" key="6">
    <source>
        <dbReference type="ARBA" id="ARBA00039017"/>
    </source>
</evidence>
<keyword evidence="4" id="KW-0378">Hydrolase</keyword>
<feature type="domain" description="Isochorismatase-like" evidence="8">
    <location>
        <begin position="35"/>
        <end position="219"/>
    </location>
</feature>
<accession>A0A1Q3AJE1</accession>
<comment type="similarity">
    <text evidence="1">Belongs to the isochorismatase family.</text>
</comment>
<keyword evidence="3" id="KW-0479">Metal-binding</keyword>
<evidence type="ECO:0000313" key="10">
    <source>
        <dbReference type="Proteomes" id="UP000187013"/>
    </source>
</evidence>
<gene>
    <name evidence="9" type="ORF">ZYGR_0AY01480</name>
</gene>
<dbReference type="CDD" id="cd01011">
    <property type="entry name" value="nicotinamidase"/>
    <property type="match status" value="1"/>
</dbReference>
<comment type="pathway">
    <text evidence="5">Cofactor biosynthesis; nicotinate biosynthesis; nicotinate from nicotinamide: step 1/1.</text>
</comment>
<dbReference type="SUPFAM" id="SSF52499">
    <property type="entry name" value="Isochorismatase-like hydrolases"/>
    <property type="match status" value="1"/>
</dbReference>
<organism evidence="9 10">
    <name type="scientific">Zygosaccharomyces rouxii</name>
    <dbReference type="NCBI Taxonomy" id="4956"/>
    <lineage>
        <taxon>Eukaryota</taxon>
        <taxon>Fungi</taxon>
        <taxon>Dikarya</taxon>
        <taxon>Ascomycota</taxon>
        <taxon>Saccharomycotina</taxon>
        <taxon>Saccharomycetes</taxon>
        <taxon>Saccharomycetales</taxon>
        <taxon>Saccharomycetaceae</taxon>
        <taxon>Zygosaccharomyces</taxon>
    </lineage>
</organism>
<reference evidence="9 10" key="1">
    <citation type="submission" date="2016-08" db="EMBL/GenBank/DDBJ databases">
        <title>Draft genome sequence of allopolyploid Zygosaccharomyces rouxii.</title>
        <authorList>
            <person name="Watanabe J."/>
            <person name="Uehara K."/>
            <person name="Mogi Y."/>
            <person name="Tsukioka Y."/>
        </authorList>
    </citation>
    <scope>NUCLEOTIDE SEQUENCE [LARGE SCALE GENOMIC DNA]</scope>
    <source>
        <strain evidence="9 10">NBRC 110957</strain>
    </source>
</reference>
<dbReference type="InterPro" id="IPR036380">
    <property type="entry name" value="Isochorismatase-like_sf"/>
</dbReference>
<dbReference type="OrthoDB" id="3341310at2759"/>
<evidence type="ECO:0000313" key="9">
    <source>
        <dbReference type="EMBL" id="GAV55755.1"/>
    </source>
</evidence>
<sequence length="244" mass="28251">MTKVGYIRRTNQEETYVHKSEQKRNFNKSFYNMKALIVVDVQNDFLPGGSLAVPHGDEIVKPVIELIEDPTRKWDQVVMTRDWHSYDHISFAKMHNLPDFSPINYKSPLEGDDRTQEGILFPVHCVEETHGSQLVPELLEVQKKMGCFVVNKGYLQDRECFSAFNDIWNFHKTELHDYLHCHDVDEVFVVGLALDYCVKNTAISAAKLGYKTTILQKYTRGFISDEKSMQDFKQELAENNVQLA</sequence>
<dbReference type="EC" id="3.5.1.19" evidence="6"/>
<evidence type="ECO:0000259" key="8">
    <source>
        <dbReference type="Pfam" id="PF00857"/>
    </source>
</evidence>
<dbReference type="GO" id="GO:0046872">
    <property type="term" value="F:metal ion binding"/>
    <property type="evidence" value="ECO:0007669"/>
    <property type="project" value="UniProtKB-KW"/>
</dbReference>
<dbReference type="GO" id="GO:0019363">
    <property type="term" value="P:pyridine nucleotide biosynthetic process"/>
    <property type="evidence" value="ECO:0007669"/>
    <property type="project" value="UniProtKB-KW"/>
</dbReference>
<dbReference type="Proteomes" id="UP000187013">
    <property type="component" value="Unassembled WGS sequence"/>
</dbReference>
<evidence type="ECO:0000256" key="2">
    <source>
        <dbReference type="ARBA" id="ARBA00022642"/>
    </source>
</evidence>
<protein>
    <recommendedName>
        <fullName evidence="6">nicotinamidase</fullName>
        <ecNumber evidence="6">3.5.1.19</ecNumber>
    </recommendedName>
    <alternativeName>
        <fullName evidence="7">Nicotinamide deamidase</fullName>
    </alternativeName>
</protein>
<evidence type="ECO:0000256" key="1">
    <source>
        <dbReference type="ARBA" id="ARBA00006336"/>
    </source>
</evidence>
<dbReference type="PANTHER" id="PTHR11080:SF2">
    <property type="entry name" value="LD05707P"/>
    <property type="match status" value="1"/>
</dbReference>
<dbReference type="InterPro" id="IPR052347">
    <property type="entry name" value="Isochorismatase_Nicotinamidase"/>
</dbReference>
<evidence type="ECO:0000256" key="3">
    <source>
        <dbReference type="ARBA" id="ARBA00022723"/>
    </source>
</evidence>
<evidence type="ECO:0000256" key="7">
    <source>
        <dbReference type="ARBA" id="ARBA00043224"/>
    </source>
</evidence>
<keyword evidence="2" id="KW-0662">Pyridine nucleotide biosynthesis</keyword>
<dbReference type="Pfam" id="PF00857">
    <property type="entry name" value="Isochorismatase"/>
    <property type="match status" value="1"/>
</dbReference>
<name>A0A1Q3AJE1_ZYGRO</name>
<evidence type="ECO:0000256" key="4">
    <source>
        <dbReference type="ARBA" id="ARBA00022801"/>
    </source>
</evidence>
<dbReference type="GO" id="GO:0008936">
    <property type="term" value="F:nicotinamidase activity"/>
    <property type="evidence" value="ECO:0007669"/>
    <property type="project" value="UniProtKB-EC"/>
</dbReference>